<sequence length="148" mass="16720">MPATTKKPEQTEERITSPIFSKGAYVFPNGDKYNGDFVHLPEGGLLRQGKGEHIGNDGLKYEGEWLEDKMHGKGKMNCASGAVYQGDFDMNRFHGYGKYTWPDGSFFEGTFKENKMTGEGRFTDVNNEVWLGEFARNSALDLKFNLNM</sequence>
<gene>
    <name evidence="2" type="ORF">PACLA_8A087345</name>
</gene>
<dbReference type="InterPro" id="IPR003409">
    <property type="entry name" value="MORN"/>
</dbReference>
<dbReference type="Proteomes" id="UP001152795">
    <property type="component" value="Unassembled WGS sequence"/>
</dbReference>
<dbReference type="EMBL" id="CACRXK020006871">
    <property type="protein sequence ID" value="CAB4010687.1"/>
    <property type="molecule type" value="Genomic_DNA"/>
</dbReference>
<protein>
    <submittedName>
        <fullName evidence="2">Uncharacterized protein</fullName>
    </submittedName>
</protein>
<organism evidence="2 3">
    <name type="scientific">Paramuricea clavata</name>
    <name type="common">Red gorgonian</name>
    <name type="synonym">Violescent sea-whip</name>
    <dbReference type="NCBI Taxonomy" id="317549"/>
    <lineage>
        <taxon>Eukaryota</taxon>
        <taxon>Metazoa</taxon>
        <taxon>Cnidaria</taxon>
        <taxon>Anthozoa</taxon>
        <taxon>Octocorallia</taxon>
        <taxon>Malacalcyonacea</taxon>
        <taxon>Plexauridae</taxon>
        <taxon>Paramuricea</taxon>
    </lineage>
</organism>
<evidence type="ECO:0000256" key="1">
    <source>
        <dbReference type="ARBA" id="ARBA00022737"/>
    </source>
</evidence>
<dbReference type="PANTHER" id="PTHR46917">
    <property type="entry name" value="MORN REPEAT-CONTAINING PROTEIN 2"/>
    <property type="match status" value="1"/>
</dbReference>
<name>A0A6S7I0Y8_PARCT</name>
<dbReference type="Gene3D" id="2.20.110.10">
    <property type="entry name" value="Histone H3 K4-specific methyltransferase SET7/9 N-terminal domain"/>
    <property type="match status" value="2"/>
</dbReference>
<evidence type="ECO:0000313" key="3">
    <source>
        <dbReference type="Proteomes" id="UP001152795"/>
    </source>
</evidence>
<dbReference type="SMART" id="SM00698">
    <property type="entry name" value="MORN"/>
    <property type="match status" value="3"/>
</dbReference>
<reference evidence="2" key="1">
    <citation type="submission" date="2020-04" db="EMBL/GenBank/DDBJ databases">
        <authorList>
            <person name="Alioto T."/>
            <person name="Alioto T."/>
            <person name="Gomez Garrido J."/>
        </authorList>
    </citation>
    <scope>NUCLEOTIDE SEQUENCE</scope>
    <source>
        <strain evidence="2">A484AB</strain>
    </source>
</reference>
<accession>A0A6S7I0Y8</accession>
<dbReference type="OrthoDB" id="437960at2759"/>
<dbReference type="SUPFAM" id="SSF82185">
    <property type="entry name" value="Histone H3 K4-specific methyltransferase SET7/9 N-terminal domain"/>
    <property type="match status" value="1"/>
</dbReference>
<evidence type="ECO:0000313" key="2">
    <source>
        <dbReference type="EMBL" id="CAB4010687.1"/>
    </source>
</evidence>
<dbReference type="AlphaFoldDB" id="A0A6S7I0Y8"/>
<dbReference type="PANTHER" id="PTHR46917:SF1">
    <property type="entry name" value="MORN REPEAT-CONTAINING PROTEIN 2"/>
    <property type="match status" value="1"/>
</dbReference>
<dbReference type="InterPro" id="IPR052849">
    <property type="entry name" value="MORN_repeat_protein"/>
</dbReference>
<keyword evidence="1" id="KW-0677">Repeat</keyword>
<comment type="caution">
    <text evidence="2">The sequence shown here is derived from an EMBL/GenBank/DDBJ whole genome shotgun (WGS) entry which is preliminary data.</text>
</comment>
<proteinExistence type="predicted"/>
<keyword evidence="3" id="KW-1185">Reference proteome</keyword>
<dbReference type="Pfam" id="PF02493">
    <property type="entry name" value="MORN"/>
    <property type="match status" value="3"/>
</dbReference>